<dbReference type="InterPro" id="IPR000477">
    <property type="entry name" value="RT_dom"/>
</dbReference>
<dbReference type="FunFam" id="3.30.70.270:FF:000003">
    <property type="entry name" value="Transposon Ty3-G Gag-Pol polyprotein"/>
    <property type="match status" value="1"/>
</dbReference>
<evidence type="ECO:0000259" key="1">
    <source>
        <dbReference type="Pfam" id="PF00078"/>
    </source>
</evidence>
<dbReference type="Gene3D" id="1.10.340.70">
    <property type="match status" value="1"/>
</dbReference>
<dbReference type="EMBL" id="JAFNEN010000342">
    <property type="protein sequence ID" value="KAG8185230.1"/>
    <property type="molecule type" value="Genomic_DNA"/>
</dbReference>
<sequence length="550" mass="61804">MLRVKDAKNNSVIDAETQLAGQGKTALSPHPNQSSVGVLFGPSKFDKILAAFPELTNPSHIPNGQPDTKVLHYIGTKGPPVFSKARRLSPELFEVARQEFEFLMAQDLARAYHQIPVNPEDIGKTAVITLFGLFEFVFTPFGLRNAGQTCQRYMHQVLSGLDFCFPYLDDILIASSNESEHEDHLKQVLDSLRQHSLKLNPAKCNLGKPSVDCLDTLSRVTAVQKHDIDFSTMAEEQNADPELAELLANPESSLKLQHLETRKNQKLYCDVSTGSLRPYVPKKLRRSVFEHLHNLSHPGIKASRKLIQQRYVWPGMMADISTWARSCVEGQSNGLVERFHRSLKAALMCQDNTRWTTTLPLVLLGLRTTIKEDLGATCSEMLHGTTVSLPGEFLQPSNQLSHDEPSTFLQHLWKAMCELSPANTSWHNKPFHYVHPSLQTCTRVFVRNDAVKPPLTPPYNGPYPVQKRTEKHFTISINGKSAVIGLDRLKPAFTDQENVGQQFSESAKPVHQERQLIPTDQAETGNEHNCPKLPITTRSGRTVRFDPRYL</sequence>
<protein>
    <submittedName>
        <fullName evidence="3">Uncharacterized protein</fullName>
    </submittedName>
</protein>
<keyword evidence="4" id="KW-1185">Reference proteome</keyword>
<dbReference type="PANTHER" id="PTHR38681">
    <property type="entry name" value="RETROVIRUS-RELATED POL POLYPROTEIN FROM TRANSPOSON 412-LIKE PROTEIN-RELATED"/>
    <property type="match status" value="1"/>
</dbReference>
<dbReference type="CDD" id="cd01647">
    <property type="entry name" value="RT_LTR"/>
    <property type="match status" value="1"/>
</dbReference>
<gene>
    <name evidence="3" type="ORF">JTE90_002759</name>
</gene>
<evidence type="ECO:0000313" key="4">
    <source>
        <dbReference type="Proteomes" id="UP000827092"/>
    </source>
</evidence>
<dbReference type="InterPro" id="IPR043502">
    <property type="entry name" value="DNA/RNA_pol_sf"/>
</dbReference>
<feature type="domain" description="Reverse transcriptase" evidence="1">
    <location>
        <begin position="101"/>
        <end position="212"/>
    </location>
</feature>
<dbReference type="Pfam" id="PF17921">
    <property type="entry name" value="Integrase_H2C2"/>
    <property type="match status" value="1"/>
</dbReference>
<dbReference type="PANTHER" id="PTHR38681:SF1">
    <property type="entry name" value="RETROVIRUS-RELATED POL POLYPROTEIN FROM TRANSPOSON 412-LIKE PROTEIN"/>
    <property type="match status" value="1"/>
</dbReference>
<dbReference type="SUPFAM" id="SSF56672">
    <property type="entry name" value="DNA/RNA polymerases"/>
    <property type="match status" value="1"/>
</dbReference>
<proteinExistence type="predicted"/>
<dbReference type="Gene3D" id="3.10.10.10">
    <property type="entry name" value="HIV Type 1 Reverse Transcriptase, subunit A, domain 1"/>
    <property type="match status" value="1"/>
</dbReference>
<dbReference type="Proteomes" id="UP000827092">
    <property type="component" value="Unassembled WGS sequence"/>
</dbReference>
<comment type="caution">
    <text evidence="3">The sequence shown here is derived from an EMBL/GenBank/DDBJ whole genome shotgun (WGS) entry which is preliminary data.</text>
</comment>
<dbReference type="InterPro" id="IPR043128">
    <property type="entry name" value="Rev_trsase/Diguanyl_cyclase"/>
</dbReference>
<dbReference type="InterPro" id="IPR041588">
    <property type="entry name" value="Integrase_H2C2"/>
</dbReference>
<dbReference type="Gene3D" id="3.30.70.270">
    <property type="match status" value="1"/>
</dbReference>
<dbReference type="AlphaFoldDB" id="A0AAV6UM24"/>
<dbReference type="Pfam" id="PF00078">
    <property type="entry name" value="RVT_1"/>
    <property type="match status" value="1"/>
</dbReference>
<name>A0AAV6UM24_9ARAC</name>
<feature type="domain" description="Integrase zinc-binding" evidence="2">
    <location>
        <begin position="280"/>
        <end position="331"/>
    </location>
</feature>
<evidence type="ECO:0000313" key="3">
    <source>
        <dbReference type="EMBL" id="KAG8185230.1"/>
    </source>
</evidence>
<evidence type="ECO:0000259" key="2">
    <source>
        <dbReference type="Pfam" id="PF17921"/>
    </source>
</evidence>
<reference evidence="3 4" key="1">
    <citation type="journal article" date="2022" name="Nat. Ecol. Evol.">
        <title>A masculinizing supergene underlies an exaggerated male reproductive morph in a spider.</title>
        <authorList>
            <person name="Hendrickx F."/>
            <person name="De Corte Z."/>
            <person name="Sonet G."/>
            <person name="Van Belleghem S.M."/>
            <person name="Kostlbacher S."/>
            <person name="Vangestel C."/>
        </authorList>
    </citation>
    <scope>NUCLEOTIDE SEQUENCE [LARGE SCALE GENOMIC DNA]</scope>
    <source>
        <strain evidence="3">W744_W776</strain>
    </source>
</reference>
<accession>A0AAV6UM24</accession>
<organism evidence="3 4">
    <name type="scientific">Oedothorax gibbosus</name>
    <dbReference type="NCBI Taxonomy" id="931172"/>
    <lineage>
        <taxon>Eukaryota</taxon>
        <taxon>Metazoa</taxon>
        <taxon>Ecdysozoa</taxon>
        <taxon>Arthropoda</taxon>
        <taxon>Chelicerata</taxon>
        <taxon>Arachnida</taxon>
        <taxon>Araneae</taxon>
        <taxon>Araneomorphae</taxon>
        <taxon>Entelegynae</taxon>
        <taxon>Araneoidea</taxon>
        <taxon>Linyphiidae</taxon>
        <taxon>Erigoninae</taxon>
        <taxon>Oedothorax</taxon>
    </lineage>
</organism>
<dbReference type="GO" id="GO:0071897">
    <property type="term" value="P:DNA biosynthetic process"/>
    <property type="evidence" value="ECO:0007669"/>
    <property type="project" value="UniProtKB-ARBA"/>
</dbReference>